<dbReference type="NCBIfam" id="TIGR00150">
    <property type="entry name" value="T6A_YjeE"/>
    <property type="match status" value="1"/>
</dbReference>
<evidence type="ECO:0000256" key="2">
    <source>
        <dbReference type="ARBA" id="ARBA00007599"/>
    </source>
</evidence>
<evidence type="ECO:0000256" key="6">
    <source>
        <dbReference type="ARBA" id="ARBA00022723"/>
    </source>
</evidence>
<evidence type="ECO:0000256" key="7">
    <source>
        <dbReference type="ARBA" id="ARBA00022741"/>
    </source>
</evidence>
<dbReference type="SUPFAM" id="SSF52540">
    <property type="entry name" value="P-loop containing nucleoside triphosphate hydrolases"/>
    <property type="match status" value="1"/>
</dbReference>
<dbReference type="GO" id="GO:0002949">
    <property type="term" value="P:tRNA threonylcarbamoyladenosine modification"/>
    <property type="evidence" value="ECO:0007669"/>
    <property type="project" value="InterPro"/>
</dbReference>
<accession>A3SKW0</accession>
<comment type="similarity">
    <text evidence="2">Belongs to the TsaE family.</text>
</comment>
<dbReference type="PANTHER" id="PTHR33540:SF2">
    <property type="entry name" value="TRNA THREONYLCARBAMOYLADENOSINE BIOSYNTHESIS PROTEIN TSAE"/>
    <property type="match status" value="1"/>
</dbReference>
<dbReference type="GO" id="GO:0005524">
    <property type="term" value="F:ATP binding"/>
    <property type="evidence" value="ECO:0007669"/>
    <property type="project" value="UniProtKB-KW"/>
</dbReference>
<dbReference type="HOGENOM" id="CLU_087829_4_0_5"/>
<evidence type="ECO:0000313" key="11">
    <source>
        <dbReference type="EMBL" id="EAP77991.1"/>
    </source>
</evidence>
<dbReference type="RefSeq" id="WP_009813392.1">
    <property type="nucleotide sequence ID" value="NZ_CH724156.1"/>
</dbReference>
<comment type="caution">
    <text evidence="11">The sequence shown here is derived from an EMBL/GenBank/DDBJ whole genome shotgun (WGS) entry which is preliminary data.</text>
</comment>
<evidence type="ECO:0000256" key="10">
    <source>
        <dbReference type="ARBA" id="ARBA00032441"/>
    </source>
</evidence>
<dbReference type="InterPro" id="IPR027417">
    <property type="entry name" value="P-loop_NTPase"/>
</dbReference>
<dbReference type="AlphaFoldDB" id="A3SKW0"/>
<dbReference type="InterPro" id="IPR003442">
    <property type="entry name" value="T6A_TsaE"/>
</dbReference>
<dbReference type="GO" id="GO:0046872">
    <property type="term" value="F:metal ion binding"/>
    <property type="evidence" value="ECO:0007669"/>
    <property type="project" value="UniProtKB-KW"/>
</dbReference>
<comment type="subcellular location">
    <subcellularLocation>
        <location evidence="1">Cytoplasm</location>
    </subcellularLocation>
</comment>
<reference evidence="11 12" key="1">
    <citation type="submission" date="2005-12" db="EMBL/GenBank/DDBJ databases">
        <authorList>
            <person name="Moran M.A."/>
            <person name="Ferriera S."/>
            <person name="Johnson J."/>
            <person name="Kravitz S."/>
            <person name="Halpern A."/>
            <person name="Remington K."/>
            <person name="Beeson K."/>
            <person name="Tran B."/>
            <person name="Rogers Y.-H."/>
            <person name="Friedman R."/>
            <person name="Venter J.C."/>
        </authorList>
    </citation>
    <scope>NUCLEOTIDE SEQUENCE [LARGE SCALE GENOMIC DNA]</scope>
    <source>
        <strain evidence="12">ATCC BAA-591 / DSM 15170 / ISM</strain>
    </source>
</reference>
<protein>
    <recommendedName>
        <fullName evidence="3">tRNA threonylcarbamoyladenosine biosynthesis protein TsaE</fullName>
    </recommendedName>
    <alternativeName>
        <fullName evidence="10">t(6)A37 threonylcarbamoyladenosine biosynthesis protein TsaE</fullName>
    </alternativeName>
</protein>
<evidence type="ECO:0000256" key="1">
    <source>
        <dbReference type="ARBA" id="ARBA00004496"/>
    </source>
</evidence>
<keyword evidence="9" id="KW-0460">Magnesium</keyword>
<dbReference type="STRING" id="89187.ISM_06840"/>
<keyword evidence="12" id="KW-1185">Reference proteome</keyword>
<keyword evidence="6" id="KW-0479">Metal-binding</keyword>
<evidence type="ECO:0000256" key="8">
    <source>
        <dbReference type="ARBA" id="ARBA00022840"/>
    </source>
</evidence>
<keyword evidence="5" id="KW-0819">tRNA processing</keyword>
<dbReference type="EMBL" id="AALY01000001">
    <property type="protein sequence ID" value="EAP77991.1"/>
    <property type="molecule type" value="Genomic_DNA"/>
</dbReference>
<dbReference type="Pfam" id="PF02367">
    <property type="entry name" value="TsaE"/>
    <property type="match status" value="1"/>
</dbReference>
<evidence type="ECO:0000313" key="12">
    <source>
        <dbReference type="Proteomes" id="UP000005954"/>
    </source>
</evidence>
<keyword evidence="8" id="KW-0067">ATP-binding</keyword>
<keyword evidence="4" id="KW-0963">Cytoplasm</keyword>
<evidence type="ECO:0000256" key="3">
    <source>
        <dbReference type="ARBA" id="ARBA00019010"/>
    </source>
</evidence>
<dbReference type="GO" id="GO:0005737">
    <property type="term" value="C:cytoplasm"/>
    <property type="evidence" value="ECO:0007669"/>
    <property type="project" value="UniProtKB-SubCell"/>
</dbReference>
<dbReference type="Proteomes" id="UP000005954">
    <property type="component" value="Unassembled WGS sequence"/>
</dbReference>
<proteinExistence type="inferred from homology"/>
<evidence type="ECO:0000256" key="5">
    <source>
        <dbReference type="ARBA" id="ARBA00022694"/>
    </source>
</evidence>
<dbReference type="eggNOG" id="COG0802">
    <property type="taxonomic scope" value="Bacteria"/>
</dbReference>
<dbReference type="PANTHER" id="PTHR33540">
    <property type="entry name" value="TRNA THREONYLCARBAMOYLADENOSINE BIOSYNTHESIS PROTEIN TSAE"/>
    <property type="match status" value="1"/>
</dbReference>
<evidence type="ECO:0000256" key="9">
    <source>
        <dbReference type="ARBA" id="ARBA00022842"/>
    </source>
</evidence>
<keyword evidence="7" id="KW-0547">Nucleotide-binding</keyword>
<organism evidence="11 12">
    <name type="scientific">Roseovarius nubinhibens (strain ATCC BAA-591 / DSM 15170 / ISM)</name>
    <dbReference type="NCBI Taxonomy" id="89187"/>
    <lineage>
        <taxon>Bacteria</taxon>
        <taxon>Pseudomonadati</taxon>
        <taxon>Pseudomonadota</taxon>
        <taxon>Alphaproteobacteria</taxon>
        <taxon>Rhodobacterales</taxon>
        <taxon>Roseobacteraceae</taxon>
        <taxon>Roseovarius</taxon>
    </lineage>
</organism>
<sequence>MSDMARHIRLSDPEATAALARRLAMHLRPGDTLLLSGPIGAGKTHFARALITARLDAPEDIPSPTFTLVQTYDTAAGEIWHADLYRLSDSSELVELGLTDAFETAICLVEWPDRLGPLAPAHALRIEFSPEGSEDARIATLGWSGPRWALVLEEVTAE</sequence>
<name>A3SKW0_ROSNI</name>
<gene>
    <name evidence="11" type="ORF">ISM_06840</name>
</gene>
<dbReference type="Gene3D" id="3.40.50.300">
    <property type="entry name" value="P-loop containing nucleotide triphosphate hydrolases"/>
    <property type="match status" value="1"/>
</dbReference>
<evidence type="ECO:0000256" key="4">
    <source>
        <dbReference type="ARBA" id="ARBA00022490"/>
    </source>
</evidence>
<dbReference type="OrthoDB" id="9800307at2"/>